<proteinExistence type="predicted"/>
<evidence type="ECO:0000256" key="1">
    <source>
        <dbReference type="ARBA" id="ARBA00022857"/>
    </source>
</evidence>
<sequence length="360" mass="38744">MDVEVGRRVVERFAREERGLVEAMVADGWPEAMAREGLALHLQSWDVEQAAGRLERELAAVGPGQRVVWPKMVSHIWPMLPGAGVGPVLLGEMIGVKQGVRLSRRGACFGRKVCELAGWEVLQGERWGEAEVVVVSGSDATLHEIGRLAPGARVVGYGHRVSFGVLVDGVEVDLQEEARRFARDVVMWRQSGCFSVRAIVVVGEEARWRAFGKALAGCIAAEEARLGAGKMDEVQEAARAQGLALAQMQGEVYSEGVGYVRLAREAFEGGERGPHAVSVHRVEGIADLAPAVVQPRGQVQGVALGGAWAGREDLLEEVVRLGATRVAPAGQMQAPPLAWWHDGRANLLGWARVVEVSEVG</sequence>
<evidence type="ECO:0008006" key="4">
    <source>
        <dbReference type="Google" id="ProtNLM"/>
    </source>
</evidence>
<dbReference type="EMBL" id="QHKO01000002">
    <property type="protein sequence ID" value="RAL23947.1"/>
    <property type="molecule type" value="Genomic_DNA"/>
</dbReference>
<protein>
    <recommendedName>
        <fullName evidence="4">Long-chain-fatty-acyl-CoA reductase</fullName>
    </recommendedName>
</protein>
<reference evidence="2 3" key="1">
    <citation type="submission" date="2018-05" db="EMBL/GenBank/DDBJ databases">
        <title>Lujinxingia marina gen. nov. sp. nov., a new facultative anaerobic member of the class Deltaproteobacteria, and proposal of Lujinxingaceae fam. nov.</title>
        <authorList>
            <person name="Li C.-M."/>
        </authorList>
    </citation>
    <scope>NUCLEOTIDE SEQUENCE [LARGE SCALE GENOMIC DNA]</scope>
    <source>
        <strain evidence="2 3">B210</strain>
    </source>
</reference>
<gene>
    <name evidence="2" type="ORF">DL240_07305</name>
</gene>
<evidence type="ECO:0000313" key="3">
    <source>
        <dbReference type="Proteomes" id="UP000249169"/>
    </source>
</evidence>
<keyword evidence="3" id="KW-1185">Reference proteome</keyword>
<evidence type="ECO:0000313" key="2">
    <source>
        <dbReference type="EMBL" id="RAL23947.1"/>
    </source>
</evidence>
<dbReference type="Proteomes" id="UP000249169">
    <property type="component" value="Unassembled WGS sequence"/>
</dbReference>
<comment type="caution">
    <text evidence="2">The sequence shown here is derived from an EMBL/GenBank/DDBJ whole genome shotgun (WGS) entry which is preliminary data.</text>
</comment>
<dbReference type="GO" id="GO:0003995">
    <property type="term" value="F:acyl-CoA dehydrogenase activity"/>
    <property type="evidence" value="ECO:0007669"/>
    <property type="project" value="InterPro"/>
</dbReference>
<dbReference type="AlphaFoldDB" id="A0A328CCN5"/>
<dbReference type="Pfam" id="PF05893">
    <property type="entry name" value="LuxC"/>
    <property type="match status" value="1"/>
</dbReference>
<organism evidence="2 3">
    <name type="scientific">Lujinxingia litoralis</name>
    <dbReference type="NCBI Taxonomy" id="2211119"/>
    <lineage>
        <taxon>Bacteria</taxon>
        <taxon>Deltaproteobacteria</taxon>
        <taxon>Bradymonadales</taxon>
        <taxon>Lujinxingiaceae</taxon>
        <taxon>Lujinxingia</taxon>
    </lineage>
</organism>
<keyword evidence="1" id="KW-0521">NADP</keyword>
<dbReference type="GO" id="GO:0008218">
    <property type="term" value="P:bioluminescence"/>
    <property type="evidence" value="ECO:0007669"/>
    <property type="project" value="InterPro"/>
</dbReference>
<dbReference type="InterPro" id="IPR008670">
    <property type="entry name" value="CoA_reduct_LuxC"/>
</dbReference>
<accession>A0A328CCN5</accession>
<name>A0A328CCN5_9DELT</name>